<dbReference type="Pfam" id="PF04818">
    <property type="entry name" value="CID"/>
    <property type="match status" value="1"/>
</dbReference>
<dbReference type="GO" id="GO:0043130">
    <property type="term" value="F:ubiquitin binding"/>
    <property type="evidence" value="ECO:0007669"/>
    <property type="project" value="InterPro"/>
</dbReference>
<feature type="domain" description="VHS" evidence="3">
    <location>
        <begin position="9"/>
        <end position="127"/>
    </location>
</feature>
<dbReference type="GO" id="GO:0005849">
    <property type="term" value="C:mRNA cleavage factor complex"/>
    <property type="evidence" value="ECO:0007669"/>
    <property type="project" value="InterPro"/>
</dbReference>
<feature type="compositionally biased region" description="Basic and acidic residues" evidence="2">
    <location>
        <begin position="2198"/>
        <end position="2214"/>
    </location>
</feature>
<sequence>MSEIAESFASSLSELTVNSKPHINMLTMLAEDHLEYAPIITQTVLTHLQKVRPDVKLPVLYLIDSIVKNVGKAYINLFTQSIVQSFTSTFEKVDEKTREQMFKLRQTWSEVFPAKTIYTLDKSVQQIDPAWPVSNPPPTVHLNPKFFKPDMLDSKSLTSTIIQQDTPHIESQSRHRKTKTYSPRNLSVTHSSRSKKVTPTSSTVVDSSKGTPAVAVVKPSPAPDQLREQMIMKQKMLLELQQKKLKLELIQTQAQLQEQQKQLEKQSNNKTSAEISKIQQIVDQEEAKLKLMSKNLKKKIQMNLPKLQQIHKVTSDIKAQKVADVNKMSVGIESLVKPAALLELEKDEISGRPLKTQTMVKYSALPKESKSKITQLQQTAERHKVVTPADSTEEITPVRIAPVSSQLINAALSFGRNVRDPRIRQMSSRLESQFNSTAAQSAPTPPHPSSTTTHPPPPTLPAQENKINLKLRKEKRSNSHQHKERLSRSEEENKHHNRLSSRSSDKSSTKHEKLDKTSPSKRSERKSEKKSKVEDLFSSPRSKSPLQVKSLHSPSKSHSKRDQTNLIDAVEPSSSTSHLERISKIESSPKRAKYHDNWQGVQSSDNISDGGLSKQTQKLSLDVAKAQNTKQSESPKVSVSPEALDNSAEMLDEDIEKIVKHPDIVSKINKIAEVKNIDELHESSKSSDDSIDGKFDEIIKNPTKTSKFEKLNKINDEKVTAISLTSGTPNNEKTKHTKEICSTSTLNNPIDSSQRISYVDENKIELQRTEKQSVPGQAKNIESGEQNLAQSTNDPVVNSTSYVDENIQTFEPSVKEDSKQSEFQFSELTSEQAEVSSTVNSVSETQHSMTKEEFVSTKAENENFIFTNKDETCHNNSSSFEKTEEETPFIQTSHSPQNDFDHSEEVDNLQKLRNPEELILSPCKVQSPIRNVEPMEIIQESNENITSLVEYPPPKKSDKRRESPVHQERKFRKGDKPSIMEQIIADAEKHDASPSPPPPPIISDKFKEIKQSSLSRLRRVGRPREDLADAESPEPADVDLRTQILPSPLPKGSKNEVLGLADKDVDLRNLPVSPAKKRPSMEKLLDIPPAKKSKAEVMDELFGSEDVDLRPVLCPPPPSPPPPPIISSSPPLDSPWARYKQTKPDTYKSKYVPSRRDRAPSVDKFARNSRFNSSEGAGSGGDSWYGRGSRTYQKDVDMRAQPPGNADGSFNTIIIQALEQHNRGDLNDDGYKRVLSEVFTMREKRQLEEAQRRDKAEAAQEAAQAENLEPISDEDISGGSLSGVEDAPSPTESYSGAEDFEDPSLKKTSNEKRKPVIERETKPSEKPTDVDIRVAPTDVDIRNKIDYHPVDEVPSRHSRGESPYSRKAKISEKDRYRCRRDELKAQRKEKRSRRAEEERGSRYRNSRFNEDQWSPHEGRSITPTETMDVDPPRVPPIPHYDDGRNYREPPLTIHPPRFDKDFHPEQHDSPPVRPPVPWEPQRMAGPGPSPWMPGMGPIPRGPPVMGMRAQDRFVGPRWRQPGPGPNFEGEPSSRFNRFGPPPMGRFPVPLAPCEVPPTDPAVVKLIEEDPTKLINIDGLPRDIRFYGLTAVALMSWDDPREVCFQPGQRRVIINDRDSIIVHFNAPPVEVVIDGKPHRIRFGAPTRELYIDNKWYEVFFGGPPVTCDIAGKTHTVQLEGPPPQVRPGAQRKDLVVGKITLIIDAEYLFTVYLDARPQKFEVKGIPYIIRFVEALQTTVINGVAFKSDFGGLPRPIILNGSKHFFRLTALPRGVTPGFLTIVNMEGGRLPSPPTLPAPPQLPATLEQAVDIKPSDPFLQPPMGLLTAPPRVSPEIPKREIEPLPLHPPTIPATVPLTVPPQTVQPTPAVNPLDMLSNLMPPQESTRAVDYSYSVDNENSNQSALTTTTTTVTSAASTLPSLTGEINVTELLQKLMAKGIMPTLEQPKDKTPEKSVTTDSGLIKPVDFRKQESLKVRQTGLIAHLYSGIQCNSCGVRFPPEQTMKYSQHLDWHFRQNRRDKDSSRMAQTRRYYYDVSDWIQFEEIEDLEERAQPWFEMQEGAVEEEEAPRVLVSVRAADYPEDAVCHICHDKFESFYNEEKEEWQLRNAEDNNGQLVHPVCLEDQLAAAKKPIVVEDIDITGDEPKEEEKGTEEKKEEEEPPKVEEDDDIMEVTDIEYIKPVFPVEDLTVSDSESVVDNSEEKPDLVETEKESEEKIAEEEVSEVIQKEEVKDDENNGKEDEGETELEKVPAEELKDEDTQDDLMLILDKTEDSVLIMDKKEDSVLSTEEIMEVVRNIKKDPDTLGGEYEEDGLVSGVDIKKEKGEVPLPAPVVDTTHATVTCLIDGNVEFEETPQQINIGGPPKIKINITKSSVQPKEKENELEIVESEIPNPTLPATLALFTQPPPPGEEPVPQSVKPLLRKQKLQEMPPVLKGSEMSGLCSIM</sequence>
<dbReference type="EMBL" id="GECZ01006853">
    <property type="protein sequence ID" value="JAS62916.1"/>
    <property type="molecule type" value="Transcribed_RNA"/>
</dbReference>
<dbReference type="PANTHER" id="PTHR15921:SF3">
    <property type="entry name" value="PRE-MRNA CLEAVAGE COMPLEX 2 PROTEIN PCF11"/>
    <property type="match status" value="1"/>
</dbReference>
<dbReference type="PROSITE" id="PS50179">
    <property type="entry name" value="VHS"/>
    <property type="match status" value="1"/>
</dbReference>
<name>A0A1B6GKD2_9HEMI</name>
<feature type="compositionally biased region" description="Pro residues" evidence="2">
    <location>
        <begin position="443"/>
        <end position="460"/>
    </location>
</feature>
<feature type="compositionally biased region" description="Basic residues" evidence="2">
    <location>
        <begin position="469"/>
        <end position="483"/>
    </location>
</feature>
<reference evidence="5" key="1">
    <citation type="submission" date="2015-11" db="EMBL/GenBank/DDBJ databases">
        <title>De novo transcriptome assembly of four potential Pierce s Disease insect vectors from Arizona vineyards.</title>
        <authorList>
            <person name="Tassone E.E."/>
        </authorList>
    </citation>
    <scope>NUCLEOTIDE SEQUENCE</scope>
</reference>
<dbReference type="PROSITE" id="PS51391">
    <property type="entry name" value="CID"/>
    <property type="match status" value="1"/>
</dbReference>
<feature type="compositionally biased region" description="Basic and acidic residues" evidence="2">
    <location>
        <begin position="1339"/>
        <end position="1360"/>
    </location>
</feature>
<feature type="compositionally biased region" description="Basic and acidic residues" evidence="2">
    <location>
        <begin position="953"/>
        <end position="978"/>
    </location>
</feature>
<accession>A0A1B6GKD2</accession>
<feature type="region of interest" description="Disordered" evidence="2">
    <location>
        <begin position="1070"/>
        <end position="1091"/>
    </location>
</feature>
<feature type="compositionally biased region" description="Basic and acidic residues" evidence="2">
    <location>
        <begin position="1369"/>
        <end position="1386"/>
    </location>
</feature>
<evidence type="ECO:0000256" key="1">
    <source>
        <dbReference type="SAM" id="Coils"/>
    </source>
</evidence>
<feature type="region of interest" description="Disordered" evidence="2">
    <location>
        <begin position="429"/>
        <end position="644"/>
    </location>
</feature>
<feature type="compositionally biased region" description="Polar residues" evidence="2">
    <location>
        <begin position="889"/>
        <end position="898"/>
    </location>
</feature>
<feature type="compositionally biased region" description="Basic and acidic residues" evidence="2">
    <location>
        <begin position="2224"/>
        <end position="2252"/>
    </location>
</feature>
<dbReference type="InterPro" id="IPR021605">
    <property type="entry name" value="Pcf11_Clp1-ID"/>
</dbReference>
<feature type="region of interest" description="Disordered" evidence="2">
    <location>
        <begin position="828"/>
        <end position="856"/>
    </location>
</feature>
<feature type="compositionally biased region" description="Acidic residues" evidence="2">
    <location>
        <begin position="2154"/>
        <end position="2166"/>
    </location>
</feature>
<feature type="region of interest" description="Disordered" evidence="2">
    <location>
        <begin position="2134"/>
        <end position="2166"/>
    </location>
</feature>
<feature type="region of interest" description="Disordered" evidence="2">
    <location>
        <begin position="2189"/>
        <end position="2261"/>
    </location>
</feature>
<dbReference type="SMART" id="SM00582">
    <property type="entry name" value="RPR"/>
    <property type="match status" value="1"/>
</dbReference>
<dbReference type="InterPro" id="IPR008942">
    <property type="entry name" value="ENTH_VHS"/>
</dbReference>
<evidence type="ECO:0000259" key="4">
    <source>
        <dbReference type="PROSITE" id="PS51391"/>
    </source>
</evidence>
<dbReference type="GO" id="GO:0035091">
    <property type="term" value="F:phosphatidylinositol binding"/>
    <property type="evidence" value="ECO:0007669"/>
    <property type="project" value="InterPro"/>
</dbReference>
<evidence type="ECO:0000313" key="5">
    <source>
        <dbReference type="EMBL" id="JAS62916.1"/>
    </source>
</evidence>
<keyword evidence="1" id="KW-0175">Coiled coil</keyword>
<feature type="compositionally biased region" description="Basic and acidic residues" evidence="2">
    <location>
        <begin position="578"/>
        <end position="589"/>
    </location>
</feature>
<feature type="domain" description="CID" evidence="4">
    <location>
        <begin position="1"/>
        <end position="128"/>
    </location>
</feature>
<feature type="region of interest" description="Disordered" evidence="2">
    <location>
        <begin position="2425"/>
        <end position="2444"/>
    </location>
</feature>
<dbReference type="SUPFAM" id="SSF48464">
    <property type="entry name" value="ENTH/VHS domain"/>
    <property type="match status" value="1"/>
</dbReference>
<dbReference type="InterPro" id="IPR006569">
    <property type="entry name" value="CID_dom"/>
</dbReference>
<proteinExistence type="predicted"/>
<feature type="compositionally biased region" description="Basic and acidic residues" evidence="2">
    <location>
        <begin position="1394"/>
        <end position="1419"/>
    </location>
</feature>
<organism evidence="5">
    <name type="scientific">Cuerna arida</name>
    <dbReference type="NCBI Taxonomy" id="1464854"/>
    <lineage>
        <taxon>Eukaryota</taxon>
        <taxon>Metazoa</taxon>
        <taxon>Ecdysozoa</taxon>
        <taxon>Arthropoda</taxon>
        <taxon>Hexapoda</taxon>
        <taxon>Insecta</taxon>
        <taxon>Pterygota</taxon>
        <taxon>Neoptera</taxon>
        <taxon>Paraneoptera</taxon>
        <taxon>Hemiptera</taxon>
        <taxon>Auchenorrhyncha</taxon>
        <taxon>Membracoidea</taxon>
        <taxon>Cicadellidae</taxon>
        <taxon>Cicadellinae</taxon>
        <taxon>Proconiini</taxon>
        <taxon>Cuerna</taxon>
    </lineage>
</organism>
<feature type="region of interest" description="Disordered" evidence="2">
    <location>
        <begin position="163"/>
        <end position="216"/>
    </location>
</feature>
<feature type="region of interest" description="Disordered" evidence="2">
    <location>
        <begin position="768"/>
        <end position="798"/>
    </location>
</feature>
<feature type="compositionally biased region" description="Basic and acidic residues" evidence="2">
    <location>
        <begin position="484"/>
        <end position="494"/>
    </location>
</feature>
<dbReference type="GO" id="GO:0005737">
    <property type="term" value="C:cytoplasm"/>
    <property type="evidence" value="ECO:0007669"/>
    <property type="project" value="TreeGrafter"/>
</dbReference>
<feature type="compositionally biased region" description="Basic and acidic residues" evidence="2">
    <location>
        <begin position="1303"/>
        <end position="1332"/>
    </location>
</feature>
<evidence type="ECO:0008006" key="6">
    <source>
        <dbReference type="Google" id="ProtNLM"/>
    </source>
</evidence>
<dbReference type="GO" id="GO:0000993">
    <property type="term" value="F:RNA polymerase II complex binding"/>
    <property type="evidence" value="ECO:0007669"/>
    <property type="project" value="InterPro"/>
</dbReference>
<dbReference type="GO" id="GO:0006369">
    <property type="term" value="P:termination of RNA polymerase II transcription"/>
    <property type="evidence" value="ECO:0007669"/>
    <property type="project" value="InterPro"/>
</dbReference>
<dbReference type="PANTHER" id="PTHR15921">
    <property type="entry name" value="PRE-MRNA CLEAVAGE COMPLEX II"/>
    <property type="match status" value="1"/>
</dbReference>
<feature type="compositionally biased region" description="Polar residues" evidence="2">
    <location>
        <begin position="783"/>
        <end position="798"/>
    </location>
</feature>
<feature type="coiled-coil region" evidence="1">
    <location>
        <begin position="240"/>
        <end position="295"/>
    </location>
</feature>
<feature type="compositionally biased region" description="Basic and acidic residues" evidence="2">
    <location>
        <begin position="503"/>
        <end position="535"/>
    </location>
</feature>
<feature type="compositionally biased region" description="Basic and acidic residues" evidence="2">
    <location>
        <begin position="1246"/>
        <end position="1258"/>
    </location>
</feature>
<dbReference type="GO" id="GO:0031124">
    <property type="term" value="P:mRNA 3'-end processing"/>
    <property type="evidence" value="ECO:0007669"/>
    <property type="project" value="InterPro"/>
</dbReference>
<feature type="region of interest" description="Disordered" evidence="2">
    <location>
        <begin position="1108"/>
        <end position="1211"/>
    </location>
</feature>
<feature type="compositionally biased region" description="Polar residues" evidence="2">
    <location>
        <begin position="626"/>
        <end position="637"/>
    </location>
</feature>
<dbReference type="InterPro" id="IPR045154">
    <property type="entry name" value="PCF11-like"/>
</dbReference>
<dbReference type="CDD" id="cd16982">
    <property type="entry name" value="CID_Pcf11"/>
    <property type="match status" value="1"/>
</dbReference>
<feature type="compositionally biased region" description="Basic and acidic residues" evidence="2">
    <location>
        <begin position="2141"/>
        <end position="2153"/>
    </location>
</feature>
<evidence type="ECO:0000256" key="2">
    <source>
        <dbReference type="SAM" id="MobiDB-lite"/>
    </source>
</evidence>
<feature type="compositionally biased region" description="Acidic residues" evidence="2">
    <location>
        <begin position="1028"/>
        <end position="1037"/>
    </location>
</feature>
<feature type="compositionally biased region" description="Low complexity" evidence="2">
    <location>
        <begin position="197"/>
        <end position="216"/>
    </location>
</feature>
<dbReference type="InterPro" id="IPR002014">
    <property type="entry name" value="VHS_dom"/>
</dbReference>
<gene>
    <name evidence="5" type="ORF">g.21817</name>
</gene>
<protein>
    <recommendedName>
        <fullName evidence="6">CID domain-containing protein</fullName>
    </recommendedName>
</protein>
<feature type="region of interest" description="Disordered" evidence="2">
    <location>
        <begin position="868"/>
        <end position="915"/>
    </location>
</feature>
<feature type="compositionally biased region" description="Low complexity" evidence="2">
    <location>
        <begin position="834"/>
        <end position="845"/>
    </location>
</feature>
<dbReference type="GO" id="GO:0003729">
    <property type="term" value="F:mRNA binding"/>
    <property type="evidence" value="ECO:0007669"/>
    <property type="project" value="InterPro"/>
</dbReference>
<dbReference type="Gene3D" id="1.25.40.90">
    <property type="match status" value="1"/>
</dbReference>
<dbReference type="InterPro" id="IPR047415">
    <property type="entry name" value="Pcf11_CID"/>
</dbReference>
<feature type="compositionally biased region" description="Polar residues" evidence="2">
    <location>
        <begin position="599"/>
        <end position="619"/>
    </location>
</feature>
<feature type="compositionally biased region" description="Pro residues" evidence="2">
    <location>
        <begin position="1113"/>
        <end position="1125"/>
    </location>
</feature>
<feature type="compositionally biased region" description="Basic and acidic residues" evidence="2">
    <location>
        <begin position="1142"/>
        <end position="1166"/>
    </location>
</feature>
<dbReference type="Pfam" id="PF11526">
    <property type="entry name" value="Pfc11_Clp1_ID"/>
    <property type="match status" value="1"/>
</dbReference>
<feature type="region of interest" description="Disordered" evidence="2">
    <location>
        <begin position="1246"/>
        <end position="1434"/>
    </location>
</feature>
<feature type="compositionally biased region" description="Basic and acidic residues" evidence="2">
    <location>
        <begin position="899"/>
        <end position="915"/>
    </location>
</feature>
<feature type="region of interest" description="Disordered" evidence="2">
    <location>
        <begin position="938"/>
        <end position="1057"/>
    </location>
</feature>
<evidence type="ECO:0000259" key="3">
    <source>
        <dbReference type="PROSITE" id="PS50179"/>
    </source>
</evidence>
<feature type="compositionally biased region" description="Polar residues" evidence="2">
    <location>
        <begin position="180"/>
        <end position="190"/>
    </location>
</feature>